<dbReference type="OrthoDB" id="9780815at2"/>
<dbReference type="NCBIfam" id="NF001492">
    <property type="entry name" value="PRK00346.2-2"/>
    <property type="match status" value="1"/>
</dbReference>
<reference evidence="11 12" key="1">
    <citation type="submission" date="2018-11" db="EMBL/GenBank/DDBJ databases">
        <title>Genomic Encyclopedia of Type Strains, Phase IV (KMG-IV): sequencing the most valuable type-strain genomes for metagenomic binning, comparative biology and taxonomic classification.</title>
        <authorList>
            <person name="Goeker M."/>
        </authorList>
    </citation>
    <scope>NUCLEOTIDE SEQUENCE [LARGE SCALE GENOMIC DNA]</scope>
    <source>
        <strain evidence="11 12">DSM 102936</strain>
    </source>
</reference>
<evidence type="ECO:0000256" key="1">
    <source>
        <dbReference type="ARBA" id="ARBA00000815"/>
    </source>
</evidence>
<keyword evidence="8 9" id="KW-0378">Hydrolase</keyword>
<feature type="binding site" evidence="9">
    <location>
        <position position="8"/>
    </location>
    <ligand>
        <name>a divalent metal cation</name>
        <dbReference type="ChEBI" id="CHEBI:60240"/>
    </ligand>
</feature>
<feature type="binding site" evidence="9">
    <location>
        <position position="39"/>
    </location>
    <ligand>
        <name>a divalent metal cation</name>
        <dbReference type="ChEBI" id="CHEBI:60240"/>
    </ligand>
</feature>
<dbReference type="EMBL" id="RKRE01000001">
    <property type="protein sequence ID" value="RPF49682.1"/>
    <property type="molecule type" value="Genomic_DNA"/>
</dbReference>
<dbReference type="GO" id="GO:0004309">
    <property type="term" value="F:exopolyphosphatase activity"/>
    <property type="evidence" value="ECO:0007669"/>
    <property type="project" value="TreeGrafter"/>
</dbReference>
<protein>
    <recommendedName>
        <fullName evidence="9">5'-nucleotidase SurE</fullName>
        <ecNumber evidence="9">3.1.3.5</ecNumber>
    </recommendedName>
    <alternativeName>
        <fullName evidence="9">Nucleoside 5'-monophosphate phosphohydrolase</fullName>
    </alternativeName>
</protein>
<comment type="catalytic activity">
    <reaction evidence="1 9">
        <text>a ribonucleoside 5'-phosphate + H2O = a ribonucleoside + phosphate</text>
        <dbReference type="Rhea" id="RHEA:12484"/>
        <dbReference type="ChEBI" id="CHEBI:15377"/>
        <dbReference type="ChEBI" id="CHEBI:18254"/>
        <dbReference type="ChEBI" id="CHEBI:43474"/>
        <dbReference type="ChEBI" id="CHEBI:58043"/>
        <dbReference type="EC" id="3.1.3.5"/>
    </reaction>
</comment>
<dbReference type="InterPro" id="IPR036523">
    <property type="entry name" value="SurE-like_sf"/>
</dbReference>
<dbReference type="EC" id="3.1.3.5" evidence="9"/>
<dbReference type="GO" id="GO:0008254">
    <property type="term" value="F:3'-nucleotidase activity"/>
    <property type="evidence" value="ECO:0007669"/>
    <property type="project" value="TreeGrafter"/>
</dbReference>
<evidence type="ECO:0000256" key="5">
    <source>
        <dbReference type="ARBA" id="ARBA00022490"/>
    </source>
</evidence>
<evidence type="ECO:0000256" key="6">
    <source>
        <dbReference type="ARBA" id="ARBA00022723"/>
    </source>
</evidence>
<dbReference type="SUPFAM" id="SSF64167">
    <property type="entry name" value="SurE-like"/>
    <property type="match status" value="1"/>
</dbReference>
<feature type="binding site" evidence="9">
    <location>
        <position position="96"/>
    </location>
    <ligand>
        <name>a divalent metal cation</name>
        <dbReference type="ChEBI" id="CHEBI:60240"/>
    </ligand>
</feature>
<name>A0A3N5BPY3_9THEO</name>
<dbReference type="Proteomes" id="UP000282654">
    <property type="component" value="Unassembled WGS sequence"/>
</dbReference>
<dbReference type="FunFam" id="3.40.1210.10:FF:000001">
    <property type="entry name" value="5'/3'-nucleotidase SurE"/>
    <property type="match status" value="1"/>
</dbReference>
<evidence type="ECO:0000256" key="9">
    <source>
        <dbReference type="HAMAP-Rule" id="MF_00060"/>
    </source>
</evidence>
<dbReference type="GO" id="GO:0005737">
    <property type="term" value="C:cytoplasm"/>
    <property type="evidence" value="ECO:0007669"/>
    <property type="project" value="UniProtKB-SubCell"/>
</dbReference>
<comment type="caution">
    <text evidence="11">The sequence shown here is derived from an EMBL/GenBank/DDBJ whole genome shotgun (WGS) entry which is preliminary data.</text>
</comment>
<dbReference type="PANTHER" id="PTHR30457">
    <property type="entry name" value="5'-NUCLEOTIDASE SURE"/>
    <property type="match status" value="1"/>
</dbReference>
<comment type="function">
    <text evidence="9">Nucleotidase that shows phosphatase activity on nucleoside 5'-monophosphates.</text>
</comment>
<evidence type="ECO:0000256" key="4">
    <source>
        <dbReference type="ARBA" id="ARBA00011062"/>
    </source>
</evidence>
<dbReference type="AlphaFoldDB" id="A0A3N5BPY3"/>
<evidence type="ECO:0000256" key="2">
    <source>
        <dbReference type="ARBA" id="ARBA00001946"/>
    </source>
</evidence>
<dbReference type="PANTHER" id="PTHR30457:SF12">
    <property type="entry name" value="5'_3'-NUCLEOTIDASE SURE"/>
    <property type="match status" value="1"/>
</dbReference>
<keyword evidence="5 9" id="KW-0963">Cytoplasm</keyword>
<evidence type="ECO:0000256" key="8">
    <source>
        <dbReference type="ARBA" id="ARBA00022801"/>
    </source>
</evidence>
<dbReference type="NCBIfam" id="TIGR00087">
    <property type="entry name" value="surE"/>
    <property type="match status" value="1"/>
</dbReference>
<organism evidence="11 12">
    <name type="scientific">Thermodesulfitimonas autotrophica</name>
    <dbReference type="NCBI Taxonomy" id="1894989"/>
    <lineage>
        <taxon>Bacteria</taxon>
        <taxon>Bacillati</taxon>
        <taxon>Bacillota</taxon>
        <taxon>Clostridia</taxon>
        <taxon>Thermoanaerobacterales</taxon>
        <taxon>Thermoanaerobacteraceae</taxon>
        <taxon>Thermodesulfitimonas</taxon>
    </lineage>
</organism>
<dbReference type="Pfam" id="PF01975">
    <property type="entry name" value="SurE"/>
    <property type="match status" value="1"/>
</dbReference>
<evidence type="ECO:0000313" key="11">
    <source>
        <dbReference type="EMBL" id="RPF49682.1"/>
    </source>
</evidence>
<dbReference type="GO" id="GO:0000166">
    <property type="term" value="F:nucleotide binding"/>
    <property type="evidence" value="ECO:0007669"/>
    <property type="project" value="UniProtKB-KW"/>
</dbReference>
<dbReference type="InterPro" id="IPR002828">
    <property type="entry name" value="SurE-like_Pase/nucleotidase"/>
</dbReference>
<comment type="cofactor">
    <cofactor evidence="9">
        <name>a divalent metal cation</name>
        <dbReference type="ChEBI" id="CHEBI:60240"/>
    </cofactor>
    <text evidence="9">Binds 1 divalent metal cation per subunit.</text>
</comment>
<feature type="domain" description="Survival protein SurE-like phosphatase/nucleotidase" evidence="10">
    <location>
        <begin position="3"/>
        <end position="184"/>
    </location>
</feature>
<dbReference type="RefSeq" id="WP_123927520.1">
    <property type="nucleotide sequence ID" value="NZ_RKRE01000001.1"/>
</dbReference>
<keyword evidence="12" id="KW-1185">Reference proteome</keyword>
<dbReference type="GO" id="GO:0046872">
    <property type="term" value="F:metal ion binding"/>
    <property type="evidence" value="ECO:0007669"/>
    <property type="project" value="UniProtKB-UniRule"/>
</dbReference>
<dbReference type="HAMAP" id="MF_00060">
    <property type="entry name" value="SurE"/>
    <property type="match status" value="1"/>
</dbReference>
<comment type="subcellular location">
    <subcellularLocation>
        <location evidence="3 9">Cytoplasm</location>
    </subcellularLocation>
</comment>
<keyword evidence="6 9" id="KW-0479">Metal-binding</keyword>
<dbReference type="NCBIfam" id="NF001490">
    <property type="entry name" value="PRK00346.1-4"/>
    <property type="match status" value="1"/>
</dbReference>
<proteinExistence type="inferred from homology"/>
<dbReference type="GO" id="GO:0008253">
    <property type="term" value="F:5'-nucleotidase activity"/>
    <property type="evidence" value="ECO:0007669"/>
    <property type="project" value="UniProtKB-UniRule"/>
</dbReference>
<evidence type="ECO:0000259" key="10">
    <source>
        <dbReference type="Pfam" id="PF01975"/>
    </source>
</evidence>
<keyword evidence="7 9" id="KW-0547">Nucleotide-binding</keyword>
<comment type="similarity">
    <text evidence="4 9">Belongs to the SurE nucleotidase family.</text>
</comment>
<evidence type="ECO:0000313" key="12">
    <source>
        <dbReference type="Proteomes" id="UP000282654"/>
    </source>
</evidence>
<dbReference type="InterPro" id="IPR030048">
    <property type="entry name" value="SurE"/>
</dbReference>
<sequence>MRILLTNDDGIFAEGISVLRKALEKTAEIYVIAPDRERSATGHSITVHRPLRVREAGFRSPRVRGWVVDGTPADCVKLGLEALLPEKPDLLIAGINLGPNVGTDVLYSGTVSAAVEGIINGIPSLAVSLATHQEPDFSWAVRFVVSFLPEFTRQVVPAGTLLNINVPPGVPRGVKITKLGNIRYVNVIDMRTDPRGRTYFWMAGEPLDLNGNDPDTDVRAVKDGFISITPVQIDLTDYLFIEKLKNWSLPWSREELLREYLPDASAGAN</sequence>
<evidence type="ECO:0000256" key="3">
    <source>
        <dbReference type="ARBA" id="ARBA00004496"/>
    </source>
</evidence>
<accession>A0A3N5BPY3</accession>
<gene>
    <name evidence="9" type="primary">surE</name>
    <name evidence="11" type="ORF">EDD75_0502</name>
</gene>
<dbReference type="Gene3D" id="3.40.1210.10">
    <property type="entry name" value="Survival protein SurE-like phosphatase/nucleotidase"/>
    <property type="match status" value="1"/>
</dbReference>
<evidence type="ECO:0000256" key="7">
    <source>
        <dbReference type="ARBA" id="ARBA00022741"/>
    </source>
</evidence>
<feature type="binding site" evidence="9">
    <location>
        <position position="9"/>
    </location>
    <ligand>
        <name>a divalent metal cation</name>
        <dbReference type="ChEBI" id="CHEBI:60240"/>
    </ligand>
</feature>
<comment type="cofactor">
    <cofactor evidence="2">
        <name>Mg(2+)</name>
        <dbReference type="ChEBI" id="CHEBI:18420"/>
    </cofactor>
</comment>